<dbReference type="PANTHER" id="PTHR43791">
    <property type="entry name" value="PERMEASE-RELATED"/>
    <property type="match status" value="1"/>
</dbReference>
<keyword evidence="5 7" id="KW-0472">Membrane</keyword>
<evidence type="ECO:0000256" key="2">
    <source>
        <dbReference type="ARBA" id="ARBA00022448"/>
    </source>
</evidence>
<dbReference type="Gene3D" id="1.20.1250.20">
    <property type="entry name" value="MFS general substrate transporter like domains"/>
    <property type="match status" value="1"/>
</dbReference>
<feature type="transmembrane region" description="Helical" evidence="7">
    <location>
        <begin position="207"/>
        <end position="227"/>
    </location>
</feature>
<sequence length="376" mass="41965">MEKAPQNTVDPKLAQDDFKDSEMDQTQDISVEPTAVWSAKEERRVRLKLDMILMPILIIGFFVLQLDRSNISNALTDTITEDLRITSDQVGTGNQIIRRSYHMMAFLVFFAFMPFSPARTRPIHGMFDTFTTREKEIMQTRVVSHDRSKAHAKAHINWANFVDAVCDYHLWLHGILNILALAPKGGLQLYGPSIIKSLGFNKTKANLLNSVSSYLVVVLSFLISFASDKTGQRGLFCIVSFVWAIVFGGALLGIGVDSDKWLRYAIFTLLGSGNALAQGLNDAWLNINARSPHKRSIGLAFVVMGSNIGGIVGPELFKSSDAPAYVHGFSAVLSLYAGSILVSMVLIFVYWRDNKKMTKKCEEGNLRPQDVRHFQL</sequence>
<dbReference type="InterPro" id="IPR036259">
    <property type="entry name" value="MFS_trans_sf"/>
</dbReference>
<feature type="transmembrane region" description="Helical" evidence="7">
    <location>
        <begin position="297"/>
        <end position="317"/>
    </location>
</feature>
<keyword evidence="9" id="KW-1185">Reference proteome</keyword>
<comment type="subcellular location">
    <subcellularLocation>
        <location evidence="1">Membrane</location>
        <topology evidence="1">Multi-pass membrane protein</topology>
    </subcellularLocation>
</comment>
<evidence type="ECO:0000256" key="5">
    <source>
        <dbReference type="ARBA" id="ARBA00023136"/>
    </source>
</evidence>
<dbReference type="GO" id="GO:0022857">
    <property type="term" value="F:transmembrane transporter activity"/>
    <property type="evidence" value="ECO:0007669"/>
    <property type="project" value="InterPro"/>
</dbReference>
<evidence type="ECO:0000256" key="3">
    <source>
        <dbReference type="ARBA" id="ARBA00022692"/>
    </source>
</evidence>
<gene>
    <name evidence="8" type="ORF">UCRPA7_3621</name>
</gene>
<evidence type="ECO:0000313" key="9">
    <source>
        <dbReference type="Proteomes" id="UP000014074"/>
    </source>
</evidence>
<keyword evidence="3 7" id="KW-0812">Transmembrane</keyword>
<evidence type="ECO:0000256" key="4">
    <source>
        <dbReference type="ARBA" id="ARBA00022989"/>
    </source>
</evidence>
<keyword evidence="4 7" id="KW-1133">Transmembrane helix</keyword>
<dbReference type="HOGENOM" id="CLU_001265_0_2_1"/>
<evidence type="ECO:0000256" key="7">
    <source>
        <dbReference type="SAM" id="Phobius"/>
    </source>
</evidence>
<proteinExistence type="predicted"/>
<dbReference type="SUPFAM" id="SSF103473">
    <property type="entry name" value="MFS general substrate transporter"/>
    <property type="match status" value="1"/>
</dbReference>
<keyword evidence="2" id="KW-0813">Transport</keyword>
<organism evidence="8 9">
    <name type="scientific">Phaeoacremonium minimum (strain UCR-PA7)</name>
    <name type="common">Esca disease fungus</name>
    <name type="synonym">Togninia minima</name>
    <dbReference type="NCBI Taxonomy" id="1286976"/>
    <lineage>
        <taxon>Eukaryota</taxon>
        <taxon>Fungi</taxon>
        <taxon>Dikarya</taxon>
        <taxon>Ascomycota</taxon>
        <taxon>Pezizomycotina</taxon>
        <taxon>Sordariomycetes</taxon>
        <taxon>Sordariomycetidae</taxon>
        <taxon>Togniniales</taxon>
        <taxon>Togniniaceae</taxon>
        <taxon>Phaeoacremonium</taxon>
    </lineage>
</organism>
<dbReference type="EMBL" id="KB933061">
    <property type="protein sequence ID" value="EOO00844.1"/>
    <property type="molecule type" value="Genomic_DNA"/>
</dbReference>
<dbReference type="OrthoDB" id="2985014at2759"/>
<dbReference type="GO" id="GO:0016020">
    <property type="term" value="C:membrane"/>
    <property type="evidence" value="ECO:0007669"/>
    <property type="project" value="UniProtKB-SubCell"/>
</dbReference>
<dbReference type="PANTHER" id="PTHR43791:SF32">
    <property type="entry name" value="MAJOR FACILITATOR SUPERFAMILY (MFS) PROFILE DOMAIN-CONTAINING PROTEIN"/>
    <property type="match status" value="1"/>
</dbReference>
<dbReference type="Pfam" id="PF07690">
    <property type="entry name" value="MFS_1"/>
    <property type="match status" value="1"/>
</dbReference>
<evidence type="ECO:0000256" key="6">
    <source>
        <dbReference type="SAM" id="MobiDB-lite"/>
    </source>
</evidence>
<accession>R8BND5</accession>
<name>R8BND5_PHAM7</name>
<feature type="transmembrane region" description="Helical" evidence="7">
    <location>
        <begin position="233"/>
        <end position="254"/>
    </location>
</feature>
<evidence type="ECO:0000313" key="8">
    <source>
        <dbReference type="EMBL" id="EOO00844.1"/>
    </source>
</evidence>
<dbReference type="Proteomes" id="UP000014074">
    <property type="component" value="Unassembled WGS sequence"/>
</dbReference>
<reference evidence="9" key="1">
    <citation type="journal article" date="2013" name="Genome Announc.">
        <title>Draft genome sequence of the ascomycete Phaeoacremonium aleophilum strain UCR-PA7, a causal agent of the esca disease complex in grapevines.</title>
        <authorList>
            <person name="Blanco-Ulate B."/>
            <person name="Rolshausen P."/>
            <person name="Cantu D."/>
        </authorList>
    </citation>
    <scope>NUCLEOTIDE SEQUENCE [LARGE SCALE GENOMIC DNA]</scope>
    <source>
        <strain evidence="9">UCR-PA7</strain>
    </source>
</reference>
<feature type="transmembrane region" description="Helical" evidence="7">
    <location>
        <begin position="47"/>
        <end position="66"/>
    </location>
</feature>
<dbReference type="InterPro" id="IPR011701">
    <property type="entry name" value="MFS"/>
</dbReference>
<evidence type="ECO:0000256" key="1">
    <source>
        <dbReference type="ARBA" id="ARBA00004141"/>
    </source>
</evidence>
<dbReference type="RefSeq" id="XP_007914544.1">
    <property type="nucleotide sequence ID" value="XM_007916353.1"/>
</dbReference>
<dbReference type="AlphaFoldDB" id="R8BND5"/>
<feature type="transmembrane region" description="Helical" evidence="7">
    <location>
        <begin position="329"/>
        <end position="351"/>
    </location>
</feature>
<dbReference type="GeneID" id="19323986"/>
<dbReference type="eggNOG" id="KOG2533">
    <property type="taxonomic scope" value="Eukaryota"/>
</dbReference>
<feature type="transmembrane region" description="Helical" evidence="7">
    <location>
        <begin position="101"/>
        <end position="118"/>
    </location>
</feature>
<dbReference type="KEGG" id="tmn:UCRPA7_3621"/>
<feature type="compositionally biased region" description="Basic and acidic residues" evidence="6">
    <location>
        <begin position="13"/>
        <end position="22"/>
    </location>
</feature>
<feature type="region of interest" description="Disordered" evidence="6">
    <location>
        <begin position="1"/>
        <end position="27"/>
    </location>
</feature>
<protein>
    <submittedName>
        <fullName evidence="8">Putative alternative sulfate transporter protein</fullName>
    </submittedName>
</protein>